<proteinExistence type="inferred from homology"/>
<reference evidence="11 12" key="1">
    <citation type="submission" date="2013-11" db="EMBL/GenBank/DDBJ databases">
        <title>Genome sequencing of Stegodyphus mimosarum.</title>
        <authorList>
            <person name="Bechsgaard J."/>
        </authorList>
    </citation>
    <scope>NUCLEOTIDE SEQUENCE [LARGE SCALE GENOMIC DNA]</scope>
</reference>
<comment type="subcellular location">
    <subcellularLocation>
        <location evidence="1">Cell membrane</location>
        <topology evidence="1">Multi-pass membrane protein</topology>
    </subcellularLocation>
</comment>
<organism evidence="11 12">
    <name type="scientific">Stegodyphus mimosarum</name>
    <name type="common">African social velvet spider</name>
    <dbReference type="NCBI Taxonomy" id="407821"/>
    <lineage>
        <taxon>Eukaryota</taxon>
        <taxon>Metazoa</taxon>
        <taxon>Ecdysozoa</taxon>
        <taxon>Arthropoda</taxon>
        <taxon>Chelicerata</taxon>
        <taxon>Arachnida</taxon>
        <taxon>Araneae</taxon>
        <taxon>Araneomorphae</taxon>
        <taxon>Entelegynae</taxon>
        <taxon>Eresoidea</taxon>
        <taxon>Eresidae</taxon>
        <taxon>Stegodyphus</taxon>
    </lineage>
</organism>
<dbReference type="PROSITE" id="PS50283">
    <property type="entry name" value="NA_SOLUT_SYMP_3"/>
    <property type="match status" value="1"/>
</dbReference>
<keyword evidence="7" id="KW-0915">Sodium</keyword>
<evidence type="ECO:0000256" key="7">
    <source>
        <dbReference type="ARBA" id="ARBA00023053"/>
    </source>
</evidence>
<evidence type="ECO:0000256" key="10">
    <source>
        <dbReference type="ARBA" id="ARBA00023201"/>
    </source>
</evidence>
<evidence type="ECO:0000256" key="5">
    <source>
        <dbReference type="ARBA" id="ARBA00022692"/>
    </source>
</evidence>
<keyword evidence="4" id="KW-1003">Cell membrane</keyword>
<evidence type="ECO:0000256" key="2">
    <source>
        <dbReference type="ARBA" id="ARBA00006434"/>
    </source>
</evidence>
<dbReference type="GO" id="GO:0015293">
    <property type="term" value="F:symporter activity"/>
    <property type="evidence" value="ECO:0007669"/>
    <property type="project" value="TreeGrafter"/>
</dbReference>
<dbReference type="AlphaFoldDB" id="A0A087UN83"/>
<dbReference type="PANTHER" id="PTHR42985:SF40">
    <property type="entry name" value="LD47995P-RELATED"/>
    <property type="match status" value="1"/>
</dbReference>
<keyword evidence="5" id="KW-0812">Transmembrane</keyword>
<keyword evidence="12" id="KW-1185">Reference proteome</keyword>
<evidence type="ECO:0000256" key="3">
    <source>
        <dbReference type="ARBA" id="ARBA00022448"/>
    </source>
</evidence>
<evidence type="ECO:0000256" key="4">
    <source>
        <dbReference type="ARBA" id="ARBA00022475"/>
    </source>
</evidence>
<keyword evidence="8" id="KW-0406">Ion transport</keyword>
<dbReference type="OrthoDB" id="6410270at2759"/>
<dbReference type="Proteomes" id="UP000054359">
    <property type="component" value="Unassembled WGS sequence"/>
</dbReference>
<dbReference type="GO" id="GO:0006814">
    <property type="term" value="P:sodium ion transport"/>
    <property type="evidence" value="ECO:0007669"/>
    <property type="project" value="UniProtKB-KW"/>
</dbReference>
<feature type="non-terminal residue" evidence="11">
    <location>
        <position position="52"/>
    </location>
</feature>
<gene>
    <name evidence="11" type="ORF">X975_22070</name>
</gene>
<dbReference type="InterPro" id="IPR001734">
    <property type="entry name" value="Na/solute_symporter"/>
</dbReference>
<dbReference type="GO" id="GO:0005886">
    <property type="term" value="C:plasma membrane"/>
    <property type="evidence" value="ECO:0007669"/>
    <property type="project" value="UniProtKB-SubCell"/>
</dbReference>
<dbReference type="EMBL" id="KK120685">
    <property type="protein sequence ID" value="KFM78822.1"/>
    <property type="molecule type" value="Genomic_DNA"/>
</dbReference>
<name>A0A087UN83_STEMI</name>
<evidence type="ECO:0000256" key="6">
    <source>
        <dbReference type="ARBA" id="ARBA00022989"/>
    </source>
</evidence>
<keyword evidence="3" id="KW-0813">Transport</keyword>
<evidence type="ECO:0000313" key="12">
    <source>
        <dbReference type="Proteomes" id="UP000054359"/>
    </source>
</evidence>
<dbReference type="Gene3D" id="1.20.1730.10">
    <property type="entry name" value="Sodium/glucose cotransporter"/>
    <property type="match status" value="1"/>
</dbReference>
<accession>A0A087UN83</accession>
<keyword evidence="9" id="KW-0472">Membrane</keyword>
<comment type="similarity">
    <text evidence="2">Belongs to the sodium:solute symporter (SSF) (TC 2.A.21) family.</text>
</comment>
<dbReference type="PANTHER" id="PTHR42985">
    <property type="entry name" value="SODIUM-COUPLED MONOCARBOXYLATE TRANSPORTER"/>
    <property type="match status" value="1"/>
</dbReference>
<dbReference type="InterPro" id="IPR038377">
    <property type="entry name" value="Na/Glc_symporter_sf"/>
</dbReference>
<dbReference type="STRING" id="407821.A0A087UN83"/>
<evidence type="ECO:0000256" key="9">
    <source>
        <dbReference type="ARBA" id="ARBA00023136"/>
    </source>
</evidence>
<evidence type="ECO:0000256" key="8">
    <source>
        <dbReference type="ARBA" id="ARBA00023065"/>
    </source>
</evidence>
<keyword evidence="10" id="KW-0739">Sodium transport</keyword>
<evidence type="ECO:0000313" key="11">
    <source>
        <dbReference type="EMBL" id="KFM78822.1"/>
    </source>
</evidence>
<dbReference type="InterPro" id="IPR051163">
    <property type="entry name" value="Sodium:Solute_Symporter_SSF"/>
</dbReference>
<protein>
    <submittedName>
        <fullName evidence="11">Sodium-coupled monocarboxylate transporter 1</fullName>
    </submittedName>
</protein>
<evidence type="ECO:0000256" key="1">
    <source>
        <dbReference type="ARBA" id="ARBA00004651"/>
    </source>
</evidence>
<sequence length="52" mass="5465">MASLSMIPGLPGLFVAGIFSGTLSTMSSAINSLAAVTVEDFFRPLCFRDVPE</sequence>
<keyword evidence="6" id="KW-1133">Transmembrane helix</keyword>